<dbReference type="InterPro" id="IPR007366">
    <property type="entry name" value="DUF432"/>
</dbReference>
<dbReference type="Pfam" id="PF04254">
    <property type="entry name" value="DUF432"/>
    <property type="match status" value="1"/>
</dbReference>
<evidence type="ECO:0000313" key="2">
    <source>
        <dbReference type="Proteomes" id="UP000509441"/>
    </source>
</evidence>
<name>A0A7D5RB67_9ARCH</name>
<gene>
    <name evidence="1" type="ORF">C5F49_06820</name>
</gene>
<dbReference type="GeneID" id="56061680"/>
<dbReference type="RefSeq" id="WP_179362294.1">
    <property type="nucleotide sequence ID" value="NZ_CP026994.1"/>
</dbReference>
<evidence type="ECO:0008006" key="3">
    <source>
        <dbReference type="Google" id="ProtNLM"/>
    </source>
</evidence>
<organism evidence="1 2">
    <name type="scientific">Nitrosopumilus oxyclinae</name>
    <dbReference type="NCBI Taxonomy" id="1959104"/>
    <lineage>
        <taxon>Archaea</taxon>
        <taxon>Nitrososphaerota</taxon>
        <taxon>Nitrososphaeria</taxon>
        <taxon>Nitrosopumilales</taxon>
        <taxon>Nitrosopumilaceae</taxon>
        <taxon>Nitrosopumilus</taxon>
    </lineage>
</organism>
<proteinExistence type="predicted"/>
<sequence length="256" mass="29466">MSKEENFSGYGMYDVSDKLDLVLPKTEIHITRKLDGRLSYYRKNSTSQEIRKSIQQSNKDTKIELCPVLPLHLPAKKTNDLIFLRLEESLFVEKNSTVNVLIQFPIEIGIFVINSSDNSKELFDCFTCEPMHSRFALYGTPEKGNLCMYSKVKLLENNESNPYVFAKMKVTLSNELSQGAFVGKIVFPITSHVIYYRDNSHEVHIDDVKCVIKQDVGKDIIEIDREDYSTKEENLNIVSYAVKKEKSSFMMDKGFD</sequence>
<keyword evidence="2" id="KW-1185">Reference proteome</keyword>
<evidence type="ECO:0000313" key="1">
    <source>
        <dbReference type="EMBL" id="QLH05061.1"/>
    </source>
</evidence>
<dbReference type="KEGG" id="nox:C5F49_06820"/>
<dbReference type="PIRSF" id="PIRSF019202">
    <property type="entry name" value="UCP019202"/>
    <property type="match status" value="1"/>
</dbReference>
<dbReference type="OrthoDB" id="116710at2157"/>
<dbReference type="Proteomes" id="UP000509441">
    <property type="component" value="Chromosome"/>
</dbReference>
<dbReference type="EMBL" id="CP026994">
    <property type="protein sequence ID" value="QLH05061.1"/>
    <property type="molecule type" value="Genomic_DNA"/>
</dbReference>
<protein>
    <recommendedName>
        <fullName evidence="3">DUF432 domain-containing protein</fullName>
    </recommendedName>
</protein>
<dbReference type="AlphaFoldDB" id="A0A7D5RB67"/>
<reference evidence="1 2" key="1">
    <citation type="submission" date="2018-02" db="EMBL/GenBank/DDBJ databases">
        <title>Complete genome of Nitrosopumilus oxyclinae HCE1.</title>
        <authorList>
            <person name="Qin W."/>
            <person name="Zheng Y."/>
            <person name="Stahl D.A."/>
        </authorList>
    </citation>
    <scope>NUCLEOTIDE SEQUENCE [LARGE SCALE GENOMIC DNA]</scope>
    <source>
        <strain evidence="1 2">HCE1</strain>
    </source>
</reference>
<accession>A0A7D5RB67</accession>